<comment type="similarity">
    <text evidence="5">Belongs to the YqgF HJR family.</text>
</comment>
<dbReference type="PANTHER" id="PTHR33317">
    <property type="entry name" value="POLYNUCLEOTIDYL TRANSFERASE, RIBONUCLEASE H-LIKE SUPERFAMILY PROTEIN"/>
    <property type="match status" value="1"/>
</dbReference>
<dbReference type="InterPro" id="IPR012337">
    <property type="entry name" value="RNaseH-like_sf"/>
</dbReference>
<evidence type="ECO:0000256" key="3">
    <source>
        <dbReference type="ARBA" id="ARBA00022722"/>
    </source>
</evidence>
<evidence type="ECO:0000256" key="1">
    <source>
        <dbReference type="ARBA" id="ARBA00022490"/>
    </source>
</evidence>
<gene>
    <name evidence="7" type="primary">yqgF</name>
    <name evidence="7" type="ORF">DTO96_100299</name>
</gene>
<dbReference type="NCBIfam" id="TIGR00250">
    <property type="entry name" value="RNAse_H_YqgF"/>
    <property type="match status" value="1"/>
</dbReference>
<organism evidence="7 8">
    <name type="scientific">Ephemeroptericola cinctiostellae</name>
    <dbReference type="NCBI Taxonomy" id="2268024"/>
    <lineage>
        <taxon>Bacteria</taxon>
        <taxon>Pseudomonadati</taxon>
        <taxon>Pseudomonadota</taxon>
        <taxon>Betaproteobacteria</taxon>
        <taxon>Burkholderiales</taxon>
        <taxon>Burkholderiaceae</taxon>
        <taxon>Ephemeroptericola</taxon>
    </lineage>
</organism>
<feature type="domain" description="YqgF/RNase H-like" evidence="6">
    <location>
        <begin position="4"/>
        <end position="104"/>
    </location>
</feature>
<dbReference type="GO" id="GO:0004518">
    <property type="term" value="F:nuclease activity"/>
    <property type="evidence" value="ECO:0007669"/>
    <property type="project" value="UniProtKB-KW"/>
</dbReference>
<protein>
    <recommendedName>
        <fullName evidence="5">Putative pre-16S rRNA nuclease</fullName>
        <ecNumber evidence="5">3.1.-.-</ecNumber>
    </recommendedName>
</protein>
<dbReference type="PANTHER" id="PTHR33317:SF4">
    <property type="entry name" value="POLYNUCLEOTIDYL TRANSFERASE, RIBONUCLEASE H-LIKE SUPERFAMILY PROTEIN"/>
    <property type="match status" value="1"/>
</dbReference>
<evidence type="ECO:0000259" key="6">
    <source>
        <dbReference type="SMART" id="SM00732"/>
    </source>
</evidence>
<dbReference type="InterPro" id="IPR037027">
    <property type="entry name" value="YqgF/RNaseH-like_dom_sf"/>
</dbReference>
<comment type="subcellular location">
    <subcellularLocation>
        <location evidence="5">Cytoplasm</location>
    </subcellularLocation>
</comment>
<name>A0A345D8A2_9BURK</name>
<accession>A0A345D8A2</accession>
<evidence type="ECO:0000256" key="5">
    <source>
        <dbReference type="HAMAP-Rule" id="MF_00651"/>
    </source>
</evidence>
<proteinExistence type="inferred from homology"/>
<evidence type="ECO:0000256" key="2">
    <source>
        <dbReference type="ARBA" id="ARBA00022517"/>
    </source>
</evidence>
<dbReference type="Gene3D" id="3.30.420.140">
    <property type="entry name" value="YqgF/RNase H-like domain"/>
    <property type="match status" value="1"/>
</dbReference>
<dbReference type="EC" id="3.1.-.-" evidence="5"/>
<sequence length="137" mass="14881">MTIETILGIDYGLKRVGVATGNTLTHSAEPLTVIQRDDDTQVIRVIAQLARDWQAHAVAIGVPRHPDGTPHEMTAACLAFIAQLRHALNLNVIEVDERYTSAVIPSKTTRKANGKVRSAIQDDQAAAVILQQHLSSL</sequence>
<dbReference type="CDD" id="cd16964">
    <property type="entry name" value="YqgF"/>
    <property type="match status" value="1"/>
</dbReference>
<dbReference type="HAMAP" id="MF_00651">
    <property type="entry name" value="Nuclease_YqgF"/>
    <property type="match status" value="1"/>
</dbReference>
<evidence type="ECO:0000256" key="4">
    <source>
        <dbReference type="ARBA" id="ARBA00022801"/>
    </source>
</evidence>
<dbReference type="Pfam" id="PF03652">
    <property type="entry name" value="RuvX"/>
    <property type="match status" value="1"/>
</dbReference>
<evidence type="ECO:0000313" key="7">
    <source>
        <dbReference type="EMBL" id="AXF84590.1"/>
    </source>
</evidence>
<dbReference type="SUPFAM" id="SSF53098">
    <property type="entry name" value="Ribonuclease H-like"/>
    <property type="match status" value="1"/>
</dbReference>
<evidence type="ECO:0000313" key="8">
    <source>
        <dbReference type="Proteomes" id="UP000252182"/>
    </source>
</evidence>
<dbReference type="RefSeq" id="WP_225972528.1">
    <property type="nucleotide sequence ID" value="NZ_CP031124.1"/>
</dbReference>
<keyword evidence="4 5" id="KW-0378">Hydrolase</keyword>
<dbReference type="AlphaFoldDB" id="A0A345D8A2"/>
<keyword evidence="2 5" id="KW-0690">Ribosome biogenesis</keyword>
<comment type="function">
    <text evidence="5">Could be a nuclease involved in processing of the 5'-end of pre-16S rRNA.</text>
</comment>
<dbReference type="SMART" id="SM00732">
    <property type="entry name" value="YqgFc"/>
    <property type="match status" value="1"/>
</dbReference>
<keyword evidence="8" id="KW-1185">Reference proteome</keyword>
<keyword evidence="1 5" id="KW-0963">Cytoplasm</keyword>
<reference evidence="8" key="1">
    <citation type="submission" date="2018-07" db="EMBL/GenBank/DDBJ databases">
        <authorList>
            <person name="Kim H."/>
        </authorList>
    </citation>
    <scope>NUCLEOTIDE SEQUENCE [LARGE SCALE GENOMIC DNA]</scope>
    <source>
        <strain evidence="8">F02</strain>
    </source>
</reference>
<dbReference type="Proteomes" id="UP000252182">
    <property type="component" value="Chromosome"/>
</dbReference>
<dbReference type="GO" id="GO:0005829">
    <property type="term" value="C:cytosol"/>
    <property type="evidence" value="ECO:0007669"/>
    <property type="project" value="TreeGrafter"/>
</dbReference>
<dbReference type="InterPro" id="IPR005227">
    <property type="entry name" value="YqgF"/>
</dbReference>
<dbReference type="GO" id="GO:0000967">
    <property type="term" value="P:rRNA 5'-end processing"/>
    <property type="evidence" value="ECO:0007669"/>
    <property type="project" value="UniProtKB-UniRule"/>
</dbReference>
<keyword evidence="3 5" id="KW-0540">Nuclease</keyword>
<dbReference type="EMBL" id="CP031124">
    <property type="protein sequence ID" value="AXF84590.1"/>
    <property type="molecule type" value="Genomic_DNA"/>
</dbReference>
<dbReference type="InterPro" id="IPR006641">
    <property type="entry name" value="YqgF/RNaseH-like_dom"/>
</dbReference>
<dbReference type="GO" id="GO:0016788">
    <property type="term" value="F:hydrolase activity, acting on ester bonds"/>
    <property type="evidence" value="ECO:0007669"/>
    <property type="project" value="UniProtKB-UniRule"/>
</dbReference>
<dbReference type="KEGG" id="hyf:DTO96_100299"/>